<proteinExistence type="inferred from homology"/>
<protein>
    <recommendedName>
        <fullName evidence="10">Mitochondrial carrier protein</fullName>
    </recommendedName>
</protein>
<evidence type="ECO:0000313" key="6">
    <source>
        <dbReference type="EMBL" id="CEP02940.1"/>
    </source>
</evidence>
<dbReference type="GO" id="GO:0016020">
    <property type="term" value="C:membrane"/>
    <property type="evidence" value="ECO:0007669"/>
    <property type="project" value="UniProtKB-SubCell"/>
</dbReference>
<organism evidence="6 8">
    <name type="scientific">Plasmodiophora brassicae</name>
    <name type="common">Clubroot disease agent</name>
    <dbReference type="NCBI Taxonomy" id="37360"/>
    <lineage>
        <taxon>Eukaryota</taxon>
        <taxon>Sar</taxon>
        <taxon>Rhizaria</taxon>
        <taxon>Endomyxa</taxon>
        <taxon>Phytomyxea</taxon>
        <taxon>Plasmodiophorida</taxon>
        <taxon>Plasmodiophoridae</taxon>
        <taxon>Plasmodiophora</taxon>
    </lineage>
</organism>
<reference evidence="6 8" key="1">
    <citation type="submission" date="2015-02" db="EMBL/GenBank/DDBJ databases">
        <authorList>
            <person name="Chooi Y.-H."/>
        </authorList>
    </citation>
    <scope>NUCLEOTIDE SEQUENCE [LARGE SCALE GENOMIC DNA]</scope>
    <source>
        <strain evidence="6">E3</strain>
    </source>
</reference>
<comment type="similarity">
    <text evidence="5">Belongs to the mitochondrial carrier (TC 2.A.29) family.</text>
</comment>
<dbReference type="STRING" id="37360.A0A0G4J5T5"/>
<name>A0A0G4J5T5_PLABS</name>
<reference evidence="7 9" key="2">
    <citation type="submission" date="2018-03" db="EMBL/GenBank/DDBJ databases">
        <authorList>
            <person name="Fogelqvist J."/>
        </authorList>
    </citation>
    <scope>NUCLEOTIDE SEQUENCE [LARGE SCALE GENOMIC DNA]</scope>
</reference>
<dbReference type="Proteomes" id="UP000039324">
    <property type="component" value="Unassembled WGS sequence"/>
</dbReference>
<dbReference type="EMBL" id="CDSF01000133">
    <property type="protein sequence ID" value="CEP02940.1"/>
    <property type="molecule type" value="Genomic_DNA"/>
</dbReference>
<evidence type="ECO:0000256" key="1">
    <source>
        <dbReference type="ARBA" id="ARBA00004141"/>
    </source>
</evidence>
<evidence type="ECO:0000313" key="8">
    <source>
        <dbReference type="Proteomes" id="UP000039324"/>
    </source>
</evidence>
<dbReference type="PANTHER" id="PTHR46080:SF18">
    <property type="entry name" value="MITOCHONDRIAL SUBSTRATE CARRIER FAMILY PROTEIN J"/>
    <property type="match status" value="1"/>
</dbReference>
<dbReference type="PANTHER" id="PTHR46080">
    <property type="entry name" value="MITOCHONDRIAL SUBSTRATE CARRIER FAMILY PROTEIN J"/>
    <property type="match status" value="1"/>
</dbReference>
<dbReference type="PROSITE" id="PS50920">
    <property type="entry name" value="SOLCAR"/>
    <property type="match status" value="3"/>
</dbReference>
<feature type="repeat" description="Solcar" evidence="4">
    <location>
        <begin position="14"/>
        <end position="93"/>
    </location>
</feature>
<evidence type="ECO:0000256" key="2">
    <source>
        <dbReference type="ARBA" id="ARBA00022692"/>
    </source>
</evidence>
<dbReference type="EMBL" id="OVEO01000003">
    <property type="protein sequence ID" value="SPQ95043.1"/>
    <property type="molecule type" value="Genomic_DNA"/>
</dbReference>
<dbReference type="Gene3D" id="1.50.40.10">
    <property type="entry name" value="Mitochondrial carrier domain"/>
    <property type="match status" value="1"/>
</dbReference>
<accession>A0A0G4J5T5</accession>
<dbReference type="InterPro" id="IPR018108">
    <property type="entry name" value="MCP_transmembrane"/>
</dbReference>
<dbReference type="Proteomes" id="UP000290189">
    <property type="component" value="Unassembled WGS sequence"/>
</dbReference>
<sequence>MDDGEITWRNLNKPKLFLYQFGVFMGIRACLYPATVLKTNLQVDQGATVARTARRILADAGIRGFWRGFPTIAFGIVPAQMLYLTVYESGRENLEPVLPAAARSFVAGGTASLCSQFVMVPVDVVSQSMQLSRRLAPAEGAHKTAWSTVRQIVSQEGAAGLYKGFLSSAAVYMPFSAIWWSTCTAAKRFVYQHRDAPDASRPMGAHDVALHATCGAFAAFVGVMTTAPLDTIKTLRQTTHAHLSSWQIAACQKSVLGLWRGSQARLLSSLPFSVLGISAYEVIKRWASNDPAC</sequence>
<evidence type="ECO:0000256" key="4">
    <source>
        <dbReference type="PROSITE-ProRule" id="PRU00282"/>
    </source>
</evidence>
<evidence type="ECO:0000256" key="5">
    <source>
        <dbReference type="RuleBase" id="RU000488"/>
    </source>
</evidence>
<comment type="subcellular location">
    <subcellularLocation>
        <location evidence="1">Membrane</location>
        <topology evidence="1">Multi-pass membrane protein</topology>
    </subcellularLocation>
</comment>
<gene>
    <name evidence="6" type="ORF">PBRA_002907</name>
    <name evidence="7" type="ORF">PLBR_LOCUS2258</name>
</gene>
<evidence type="ECO:0000313" key="9">
    <source>
        <dbReference type="Proteomes" id="UP000290189"/>
    </source>
</evidence>
<dbReference type="Pfam" id="PF00153">
    <property type="entry name" value="Mito_carr"/>
    <property type="match status" value="3"/>
</dbReference>
<keyword evidence="2 4" id="KW-0812">Transmembrane</keyword>
<geneLocation type="mitochondrion" evidence="7"/>
<evidence type="ECO:0000313" key="7">
    <source>
        <dbReference type="EMBL" id="SPQ95043.1"/>
    </source>
</evidence>
<keyword evidence="7" id="KW-0496">Mitochondrion</keyword>
<dbReference type="SUPFAM" id="SSF103506">
    <property type="entry name" value="Mitochondrial carrier"/>
    <property type="match status" value="1"/>
</dbReference>
<feature type="repeat" description="Solcar" evidence="4">
    <location>
        <begin position="206"/>
        <end position="286"/>
    </location>
</feature>
<dbReference type="InterPro" id="IPR023395">
    <property type="entry name" value="MCP_dom_sf"/>
</dbReference>
<dbReference type="OMA" id="VSCVYYV"/>
<evidence type="ECO:0008006" key="10">
    <source>
        <dbReference type="Google" id="ProtNLM"/>
    </source>
</evidence>
<keyword evidence="5" id="KW-0813">Transport</keyword>
<evidence type="ECO:0000256" key="3">
    <source>
        <dbReference type="ARBA" id="ARBA00023136"/>
    </source>
</evidence>
<feature type="repeat" description="Solcar" evidence="4">
    <location>
        <begin position="99"/>
        <end position="189"/>
    </location>
</feature>
<keyword evidence="3 4" id="KW-0472">Membrane</keyword>
<dbReference type="AlphaFoldDB" id="A0A0G4J5T5"/>
<dbReference type="OrthoDB" id="250329at2759"/>
<keyword evidence="8" id="KW-1185">Reference proteome</keyword>